<proteinExistence type="predicted"/>
<protein>
    <submittedName>
        <fullName evidence="1">SOS response associated peptidase (SRAP)</fullName>
    </submittedName>
</protein>
<dbReference type="InterPro" id="IPR036590">
    <property type="entry name" value="SRAP-like"/>
</dbReference>
<name>A0A8G2C5W3_DESNO</name>
<gene>
    <name evidence="1" type="ORF">SAMN05421830_11811</name>
</gene>
<comment type="caution">
    <text evidence="1">The sequence shown here is derived from an EMBL/GenBank/DDBJ whole genome shotgun (WGS) entry which is preliminary data.</text>
</comment>
<dbReference type="GO" id="GO:0106300">
    <property type="term" value="P:protein-DNA covalent cross-linking repair"/>
    <property type="evidence" value="ECO:0007669"/>
    <property type="project" value="InterPro"/>
</dbReference>
<evidence type="ECO:0000313" key="1">
    <source>
        <dbReference type="EMBL" id="SFM17106.1"/>
    </source>
</evidence>
<keyword evidence="2" id="KW-1185">Reference proteome</keyword>
<dbReference type="EMBL" id="FOTO01000018">
    <property type="protein sequence ID" value="SFM17106.1"/>
    <property type="molecule type" value="Genomic_DNA"/>
</dbReference>
<dbReference type="AlphaFoldDB" id="A0A8G2C5W3"/>
<dbReference type="Gene3D" id="3.90.1680.10">
    <property type="entry name" value="SOS response associated peptidase-like"/>
    <property type="match status" value="1"/>
</dbReference>
<sequence length="118" mass="13000">MLSPSQGFGQFGQDGTHALLSKAASPGIVHIHDRMPVVLKPEYFEAWLDPNTPGPDVQEIIADSRNEFASYPVSTRVQHSQRLPGTLGCLCGAKFVQLRDSRWLHPVPTSQHLVDDPT</sequence>
<dbReference type="SUPFAM" id="SSF143081">
    <property type="entry name" value="BB1717-like"/>
    <property type="match status" value="1"/>
</dbReference>
<dbReference type="RefSeq" id="WP_244150411.1">
    <property type="nucleotide sequence ID" value="NZ_FOTO01000018.1"/>
</dbReference>
<evidence type="ECO:0000313" key="2">
    <source>
        <dbReference type="Proteomes" id="UP000199581"/>
    </source>
</evidence>
<organism evidence="1 2">
    <name type="scientific">Desulfomicrobium norvegicum (strain DSM 1741 / NCIMB 8310)</name>
    <name type="common">Desulfovibrio baculatus (strain Norway 4)</name>
    <name type="synonym">Desulfovibrio desulfuricans (strain Norway 4)</name>
    <dbReference type="NCBI Taxonomy" id="52561"/>
    <lineage>
        <taxon>Bacteria</taxon>
        <taxon>Pseudomonadati</taxon>
        <taxon>Thermodesulfobacteriota</taxon>
        <taxon>Desulfovibrionia</taxon>
        <taxon>Desulfovibrionales</taxon>
        <taxon>Desulfomicrobiaceae</taxon>
        <taxon>Desulfomicrobium</taxon>
    </lineage>
</organism>
<accession>A0A8G2C5W3</accession>
<dbReference type="Proteomes" id="UP000199581">
    <property type="component" value="Unassembled WGS sequence"/>
</dbReference>
<reference evidence="1 2" key="1">
    <citation type="submission" date="2016-10" db="EMBL/GenBank/DDBJ databases">
        <authorList>
            <person name="Varghese N."/>
            <person name="Submissions S."/>
        </authorList>
    </citation>
    <scope>NUCLEOTIDE SEQUENCE [LARGE SCALE GENOMIC DNA]</scope>
    <source>
        <strain evidence="1 2">DSM 1741</strain>
    </source>
</reference>
<dbReference type="GO" id="GO:0003697">
    <property type="term" value="F:single-stranded DNA binding"/>
    <property type="evidence" value="ECO:0007669"/>
    <property type="project" value="InterPro"/>
</dbReference>
<dbReference type="InterPro" id="IPR003738">
    <property type="entry name" value="SRAP"/>
</dbReference>
<dbReference type="Pfam" id="PF02586">
    <property type="entry name" value="SRAP"/>
    <property type="match status" value="1"/>
</dbReference>